<gene>
    <name evidence="1" type="ORF">J2S00_004001</name>
</gene>
<name>A0ABU0CYE4_9BACI</name>
<dbReference type="EMBL" id="JAUSUQ010000037">
    <property type="protein sequence ID" value="MDQ0341157.1"/>
    <property type="molecule type" value="Genomic_DNA"/>
</dbReference>
<evidence type="ECO:0000313" key="2">
    <source>
        <dbReference type="Proteomes" id="UP001232445"/>
    </source>
</evidence>
<reference evidence="1 2" key="1">
    <citation type="submission" date="2023-07" db="EMBL/GenBank/DDBJ databases">
        <title>Genomic Encyclopedia of Type Strains, Phase IV (KMG-IV): sequencing the most valuable type-strain genomes for metagenomic binning, comparative biology and taxonomic classification.</title>
        <authorList>
            <person name="Goeker M."/>
        </authorList>
    </citation>
    <scope>NUCLEOTIDE SEQUENCE [LARGE SCALE GENOMIC DNA]</scope>
    <source>
        <strain evidence="1 2">DSM 17740</strain>
    </source>
</reference>
<organism evidence="1 2">
    <name type="scientific">Caldalkalibacillus uzonensis</name>
    <dbReference type="NCBI Taxonomy" id="353224"/>
    <lineage>
        <taxon>Bacteria</taxon>
        <taxon>Bacillati</taxon>
        <taxon>Bacillota</taxon>
        <taxon>Bacilli</taxon>
        <taxon>Bacillales</taxon>
        <taxon>Bacillaceae</taxon>
        <taxon>Caldalkalibacillus</taxon>
    </lineage>
</organism>
<dbReference type="Proteomes" id="UP001232445">
    <property type="component" value="Unassembled WGS sequence"/>
</dbReference>
<keyword evidence="2" id="KW-1185">Reference proteome</keyword>
<accession>A0ABU0CYE4</accession>
<comment type="caution">
    <text evidence="1">The sequence shown here is derived from an EMBL/GenBank/DDBJ whole genome shotgun (WGS) entry which is preliminary data.</text>
</comment>
<sequence length="80" mass="9135">MISFKETSLPRSTPWVQTIHAFHLPPNYWLSWQTEDVLKRIVFFKLYSVFSDFEPSIVLSLDLVGAITGRGEAVLHLCGP</sequence>
<proteinExistence type="predicted"/>
<evidence type="ECO:0000313" key="1">
    <source>
        <dbReference type="EMBL" id="MDQ0341157.1"/>
    </source>
</evidence>
<protein>
    <submittedName>
        <fullName evidence="1">Uncharacterized protein</fullName>
    </submittedName>
</protein>